<sequence length="146" mass="16535">MRAILRSYMLGKIAWKPIQRSQRTPETMAKRTAPPTFEVAPSMAKRSLLKNRKSSRASSCSLASRPAPSFRCLRKNQWRRSTTDTGYPAPAAYDQWLDPASTIERLKPLLREHNLDGQLQFYRVGREINSSRIQGDASCIAPVDSL</sequence>
<proteinExistence type="predicted"/>
<protein>
    <submittedName>
        <fullName evidence="1">Uncharacterized protein</fullName>
    </submittedName>
</protein>
<dbReference type="InterPro" id="IPR036590">
    <property type="entry name" value="SRAP-like"/>
</dbReference>
<gene>
    <name evidence="1" type="ordered locus">Meso_1103</name>
</gene>
<name>Q11JC5_CHESB</name>
<dbReference type="SUPFAM" id="SSF143081">
    <property type="entry name" value="BB1717-like"/>
    <property type="match status" value="1"/>
</dbReference>
<dbReference type="KEGG" id="mes:Meso_1103"/>
<dbReference type="EMBL" id="CP000390">
    <property type="protein sequence ID" value="ABG62500.1"/>
    <property type="molecule type" value="Genomic_DNA"/>
</dbReference>
<dbReference type="Gene3D" id="3.90.1680.10">
    <property type="entry name" value="SOS response associated peptidase-like"/>
    <property type="match status" value="1"/>
</dbReference>
<dbReference type="AlphaFoldDB" id="Q11JC5"/>
<dbReference type="STRING" id="266779.Meso_1103"/>
<dbReference type="HOGENOM" id="CLU_1774065_0_0_5"/>
<dbReference type="eggNOG" id="COG2135">
    <property type="taxonomic scope" value="Bacteria"/>
</dbReference>
<organism evidence="1">
    <name type="scientific">Chelativorans sp. (strain BNC1)</name>
    <dbReference type="NCBI Taxonomy" id="266779"/>
    <lineage>
        <taxon>Bacteria</taxon>
        <taxon>Pseudomonadati</taxon>
        <taxon>Pseudomonadota</taxon>
        <taxon>Alphaproteobacteria</taxon>
        <taxon>Hyphomicrobiales</taxon>
        <taxon>Phyllobacteriaceae</taxon>
        <taxon>Chelativorans</taxon>
    </lineage>
</organism>
<reference evidence="1" key="1">
    <citation type="submission" date="2006-06" db="EMBL/GenBank/DDBJ databases">
        <title>Complete sequence of chromosome of Chelativorans sp. BNC1.</title>
        <authorList>
            <consortium name="US DOE Joint Genome Institute"/>
            <person name="Copeland A."/>
            <person name="Lucas S."/>
            <person name="Lapidus A."/>
            <person name="Barry K."/>
            <person name="Detter J.C."/>
            <person name="Glavina del Rio T."/>
            <person name="Hammon N."/>
            <person name="Israni S."/>
            <person name="Dalin E."/>
            <person name="Tice H."/>
            <person name="Pitluck S."/>
            <person name="Chertkov O."/>
            <person name="Brettin T."/>
            <person name="Bruce D."/>
            <person name="Han C."/>
            <person name="Tapia R."/>
            <person name="Gilna P."/>
            <person name="Schmutz J."/>
            <person name="Larimer F."/>
            <person name="Land M."/>
            <person name="Hauser L."/>
            <person name="Kyrpides N."/>
            <person name="Mikhailova N."/>
            <person name="Richardson P."/>
        </authorList>
    </citation>
    <scope>NUCLEOTIDE SEQUENCE</scope>
    <source>
        <strain evidence="1">BNC1</strain>
    </source>
</reference>
<evidence type="ECO:0000313" key="1">
    <source>
        <dbReference type="EMBL" id="ABG62500.1"/>
    </source>
</evidence>
<accession>Q11JC5</accession>